<evidence type="ECO:0008006" key="4">
    <source>
        <dbReference type="Google" id="ProtNLM"/>
    </source>
</evidence>
<accession>A0ABU6TRG1</accession>
<dbReference type="EMBL" id="JASCZI010091489">
    <property type="protein sequence ID" value="MED6150483.1"/>
    <property type="molecule type" value="Genomic_DNA"/>
</dbReference>
<protein>
    <recommendedName>
        <fullName evidence="4">Aminotransferase-like plant mobile domain-containing protein</fullName>
    </recommendedName>
</protein>
<evidence type="ECO:0000313" key="3">
    <source>
        <dbReference type="Proteomes" id="UP001341840"/>
    </source>
</evidence>
<evidence type="ECO:0000256" key="1">
    <source>
        <dbReference type="SAM" id="MobiDB-lite"/>
    </source>
</evidence>
<gene>
    <name evidence="2" type="ORF">PIB30_072757</name>
</gene>
<feature type="region of interest" description="Disordered" evidence="1">
    <location>
        <begin position="1"/>
        <end position="25"/>
    </location>
</feature>
<feature type="compositionally biased region" description="Basic residues" evidence="1">
    <location>
        <begin position="1"/>
        <end position="11"/>
    </location>
</feature>
<sequence>MPKIKKTKKRSREGESSVEPPPSNHPLAKWFHANEDLIFYELKLAGRKEIPPSLVEIYIGFIVVPWEQFGIYSLEGCLFEGGKIPLDDWGYDKMRAMQIFNLTQNEKSKIPCQTMNDEYRTLLYLVTYVLEPRVFGHGNVADEDLVLMWAVVNEIKINWPFLILHHMLRIKGKDTSGGIGYLCLWTRIFNYLGIDVSNENVKHLNARCEINEATLHHMGRGKEEEAHPMGFRGHPGPSSSNQEQPFMSDLMQVLQSIEYNMDQRFQMIEDNQARMETNQQNLSQQIQSLQQEQRKIWRSIRRVEAWTFSEDEDEDQD</sequence>
<evidence type="ECO:0000313" key="2">
    <source>
        <dbReference type="EMBL" id="MED6150483.1"/>
    </source>
</evidence>
<keyword evidence="3" id="KW-1185">Reference proteome</keyword>
<proteinExistence type="predicted"/>
<dbReference type="Proteomes" id="UP001341840">
    <property type="component" value="Unassembled WGS sequence"/>
</dbReference>
<name>A0ABU6TRG1_9FABA</name>
<organism evidence="2 3">
    <name type="scientific">Stylosanthes scabra</name>
    <dbReference type="NCBI Taxonomy" id="79078"/>
    <lineage>
        <taxon>Eukaryota</taxon>
        <taxon>Viridiplantae</taxon>
        <taxon>Streptophyta</taxon>
        <taxon>Embryophyta</taxon>
        <taxon>Tracheophyta</taxon>
        <taxon>Spermatophyta</taxon>
        <taxon>Magnoliopsida</taxon>
        <taxon>eudicotyledons</taxon>
        <taxon>Gunneridae</taxon>
        <taxon>Pentapetalae</taxon>
        <taxon>rosids</taxon>
        <taxon>fabids</taxon>
        <taxon>Fabales</taxon>
        <taxon>Fabaceae</taxon>
        <taxon>Papilionoideae</taxon>
        <taxon>50 kb inversion clade</taxon>
        <taxon>dalbergioids sensu lato</taxon>
        <taxon>Dalbergieae</taxon>
        <taxon>Pterocarpus clade</taxon>
        <taxon>Stylosanthes</taxon>
    </lineage>
</organism>
<comment type="caution">
    <text evidence="2">The sequence shown here is derived from an EMBL/GenBank/DDBJ whole genome shotgun (WGS) entry which is preliminary data.</text>
</comment>
<reference evidence="2 3" key="1">
    <citation type="journal article" date="2023" name="Plants (Basel)">
        <title>Bridging the Gap: Combining Genomics and Transcriptomics Approaches to Understand Stylosanthes scabra, an Orphan Legume from the Brazilian Caatinga.</title>
        <authorList>
            <person name="Ferreira-Neto J.R.C."/>
            <person name="da Silva M.D."/>
            <person name="Binneck E."/>
            <person name="de Melo N.F."/>
            <person name="da Silva R.H."/>
            <person name="de Melo A.L.T.M."/>
            <person name="Pandolfi V."/>
            <person name="Bustamante F.O."/>
            <person name="Brasileiro-Vidal A.C."/>
            <person name="Benko-Iseppon A.M."/>
        </authorList>
    </citation>
    <scope>NUCLEOTIDE SEQUENCE [LARGE SCALE GENOMIC DNA]</scope>
    <source>
        <tissue evidence="2">Leaves</tissue>
    </source>
</reference>